<comment type="caution">
    <text evidence="2">The sequence shown here is derived from an EMBL/GenBank/DDBJ whole genome shotgun (WGS) entry which is preliminary data.</text>
</comment>
<sequence length="380" mass="43275">MSNDNHDLPLDSFNDDEASEAELRELYDNEEIEQFLRLFSTNVTEARAPEMLPNLNDRGLDSPNIPFDNNGADGIDRTPDIDPSGTCTPPTSQSNPSLLESAVYLVPRLPPPRLPPAPFTIGRLRLATQRLYLAIEPVYIPFLSRMINLATWKDRTISCFYCLVSYFNSSIVKLDSLMLVVSQIFWTMWYQNMLLPCLLLRIFYSLLRRKLLPYPTLSELQEHRREVSRAADFGKQISGRLSASSSFGVKELWRLFKVYKNKRVTVKPSITPVVADYPSEEVDPGIGIPSQPTDATVLDDAKDSQDAQDLKRLGVHIMNEIADLHERIKKYADKCSFANTSESFTIPFSSLFMWRRPESSCVYAIVRIVAYFLERSNAEV</sequence>
<organism evidence="2 3">
    <name type="scientific">Asterophora parasitica</name>
    <dbReference type="NCBI Taxonomy" id="117018"/>
    <lineage>
        <taxon>Eukaryota</taxon>
        <taxon>Fungi</taxon>
        <taxon>Dikarya</taxon>
        <taxon>Basidiomycota</taxon>
        <taxon>Agaricomycotina</taxon>
        <taxon>Agaricomycetes</taxon>
        <taxon>Agaricomycetidae</taxon>
        <taxon>Agaricales</taxon>
        <taxon>Tricholomatineae</taxon>
        <taxon>Lyophyllaceae</taxon>
        <taxon>Asterophora</taxon>
    </lineage>
</organism>
<feature type="region of interest" description="Disordered" evidence="1">
    <location>
        <begin position="1"/>
        <end position="20"/>
    </location>
</feature>
<gene>
    <name evidence="2" type="ORF">DXG03_007010</name>
</gene>
<dbReference type="EMBL" id="JABCKV010000005">
    <property type="protein sequence ID" value="KAG5647976.1"/>
    <property type="molecule type" value="Genomic_DNA"/>
</dbReference>
<protein>
    <submittedName>
        <fullName evidence="2">Uncharacterized protein</fullName>
    </submittedName>
</protein>
<accession>A0A9P7GDP6</accession>
<evidence type="ECO:0000313" key="2">
    <source>
        <dbReference type="EMBL" id="KAG5647976.1"/>
    </source>
</evidence>
<evidence type="ECO:0000256" key="1">
    <source>
        <dbReference type="SAM" id="MobiDB-lite"/>
    </source>
</evidence>
<feature type="region of interest" description="Disordered" evidence="1">
    <location>
        <begin position="53"/>
        <end position="96"/>
    </location>
</feature>
<name>A0A9P7GDP6_9AGAR</name>
<feature type="compositionally biased region" description="Polar residues" evidence="1">
    <location>
        <begin position="85"/>
        <end position="96"/>
    </location>
</feature>
<dbReference type="AlphaFoldDB" id="A0A9P7GDP6"/>
<reference evidence="2" key="2">
    <citation type="submission" date="2021-10" db="EMBL/GenBank/DDBJ databases">
        <title>Phylogenomics reveals ancestral predisposition of the termite-cultivated fungus Termitomyces towards a domesticated lifestyle.</title>
        <authorList>
            <person name="Auxier B."/>
            <person name="Grum-Grzhimaylo A."/>
            <person name="Cardenas M.E."/>
            <person name="Lodge J.D."/>
            <person name="Laessoe T."/>
            <person name="Pedersen O."/>
            <person name="Smith M.E."/>
            <person name="Kuyper T.W."/>
            <person name="Franco-Molano E.A."/>
            <person name="Baroni T.J."/>
            <person name="Aanen D.K."/>
        </authorList>
    </citation>
    <scope>NUCLEOTIDE SEQUENCE</scope>
    <source>
        <strain evidence="2">AP01</strain>
        <tissue evidence="2">Mycelium</tissue>
    </source>
</reference>
<dbReference type="Proteomes" id="UP000775547">
    <property type="component" value="Unassembled WGS sequence"/>
</dbReference>
<proteinExistence type="predicted"/>
<evidence type="ECO:0000313" key="3">
    <source>
        <dbReference type="Proteomes" id="UP000775547"/>
    </source>
</evidence>
<dbReference type="OrthoDB" id="1708389at2759"/>
<reference evidence="2" key="1">
    <citation type="submission" date="2020-07" db="EMBL/GenBank/DDBJ databases">
        <authorList>
            <person name="Nieuwenhuis M."/>
            <person name="Van De Peppel L.J.J."/>
        </authorList>
    </citation>
    <scope>NUCLEOTIDE SEQUENCE</scope>
    <source>
        <strain evidence="2">AP01</strain>
        <tissue evidence="2">Mycelium</tissue>
    </source>
</reference>
<keyword evidence="3" id="KW-1185">Reference proteome</keyword>